<dbReference type="Pfam" id="PF16984">
    <property type="entry name" value="Grp7_allergen"/>
    <property type="match status" value="1"/>
</dbReference>
<dbReference type="RefSeq" id="XP_052753332.1">
    <property type="nucleotide sequence ID" value="XM_052897372.1"/>
</dbReference>
<gene>
    <name evidence="2" type="primary">LOC113520805</name>
</gene>
<dbReference type="InterPro" id="IPR038606">
    <property type="entry name" value="To_sf"/>
</dbReference>
<name>A0ABM3MPM9_GALME</name>
<dbReference type="Gene3D" id="3.15.10.50">
    <property type="match status" value="1"/>
</dbReference>
<dbReference type="GeneID" id="113520805"/>
<dbReference type="Gene3D" id="3.15.10.30">
    <property type="entry name" value="Haemolymph juvenile hormone binding protein"/>
    <property type="match status" value="1"/>
</dbReference>
<evidence type="ECO:0000313" key="1">
    <source>
        <dbReference type="Proteomes" id="UP001652740"/>
    </source>
</evidence>
<proteinExistence type="predicted"/>
<protein>
    <submittedName>
        <fullName evidence="2">Uncharacterized protein LOC113520805</fullName>
    </submittedName>
</protein>
<dbReference type="Proteomes" id="UP001652740">
    <property type="component" value="Unplaced"/>
</dbReference>
<keyword evidence="1" id="KW-1185">Reference proteome</keyword>
<dbReference type="InterPro" id="IPR038602">
    <property type="entry name" value="Mite_allergen_7_sf"/>
</dbReference>
<reference evidence="2" key="1">
    <citation type="submission" date="2025-08" db="UniProtKB">
        <authorList>
            <consortium name="RefSeq"/>
        </authorList>
    </citation>
    <scope>IDENTIFICATION</scope>
    <source>
        <tissue evidence="2">Whole larvae</tissue>
    </source>
</reference>
<organism evidence="1 2">
    <name type="scientific">Galleria mellonella</name>
    <name type="common">Greater wax moth</name>
    <dbReference type="NCBI Taxonomy" id="7137"/>
    <lineage>
        <taxon>Eukaryota</taxon>
        <taxon>Metazoa</taxon>
        <taxon>Ecdysozoa</taxon>
        <taxon>Arthropoda</taxon>
        <taxon>Hexapoda</taxon>
        <taxon>Insecta</taxon>
        <taxon>Pterygota</taxon>
        <taxon>Neoptera</taxon>
        <taxon>Endopterygota</taxon>
        <taxon>Lepidoptera</taxon>
        <taxon>Glossata</taxon>
        <taxon>Ditrysia</taxon>
        <taxon>Pyraloidea</taxon>
        <taxon>Pyralidae</taxon>
        <taxon>Galleriinae</taxon>
        <taxon>Galleria</taxon>
    </lineage>
</organism>
<evidence type="ECO:0000313" key="2">
    <source>
        <dbReference type="RefSeq" id="XP_052753332.1"/>
    </source>
</evidence>
<accession>A0ABM3MPM9</accession>
<sequence>MTEEENIDINQQLDNLLTKVQPNLQDVIKRSFTNVALQQTKNGEQVKPDALEDTSYFAKNTQVNLTRLELVKTPTFHMQTLSLDLKSMGLKLRCSLGEVNVKGLYSAFNENLYNLLPVMAEGHLLMTLSNVTADVDVGLVLEDDAYSFINPGIDFTHDEVLVKLSWPSPQRGGGYEFATTEQLARHIDDLPLTAAISLPLYTLLREKLQRHLALVLKQSTSVSEVVCCNPSLLEAYSAMVDSLAKKGNKIIDMVLIDVRRILFQTHTEVLELPPLHATFMHKIGSISFIGKFETDTGWVKNLATINRINDVSVSRIDDATTSFRVTLRIKDLQVGYDEYRMKAMGVSCSGRLAATLGGSALHLALSVGLTRLEPYAQLDDLRLQQMDGMDVHVTGLGPLSGAARGVAAWARGAAAAHAAPALARRLHRALHRALHHLPVRHCNTALKNNLYD</sequence>
<dbReference type="InterPro" id="IPR020234">
    <property type="entry name" value="Mite_allergen_group-7"/>
</dbReference>